<dbReference type="AlphaFoldDB" id="X1H7M9"/>
<evidence type="ECO:0000313" key="1">
    <source>
        <dbReference type="EMBL" id="GAH65402.1"/>
    </source>
</evidence>
<comment type="caution">
    <text evidence="1">The sequence shown here is derived from an EMBL/GenBank/DDBJ whole genome shotgun (WGS) entry which is preliminary data.</text>
</comment>
<gene>
    <name evidence="1" type="ORF">S03H2_46639</name>
</gene>
<organism evidence="1">
    <name type="scientific">marine sediment metagenome</name>
    <dbReference type="NCBI Taxonomy" id="412755"/>
    <lineage>
        <taxon>unclassified sequences</taxon>
        <taxon>metagenomes</taxon>
        <taxon>ecological metagenomes</taxon>
    </lineage>
</organism>
<proteinExistence type="predicted"/>
<reference evidence="1" key="1">
    <citation type="journal article" date="2014" name="Front. Microbiol.">
        <title>High frequency of phylogenetically diverse reductive dehalogenase-homologous genes in deep subseafloor sedimentary metagenomes.</title>
        <authorList>
            <person name="Kawai M."/>
            <person name="Futagami T."/>
            <person name="Toyoda A."/>
            <person name="Takaki Y."/>
            <person name="Nishi S."/>
            <person name="Hori S."/>
            <person name="Arai W."/>
            <person name="Tsubouchi T."/>
            <person name="Morono Y."/>
            <person name="Uchiyama I."/>
            <person name="Ito T."/>
            <person name="Fujiyama A."/>
            <person name="Inagaki F."/>
            <person name="Takami H."/>
        </authorList>
    </citation>
    <scope>NUCLEOTIDE SEQUENCE</scope>
    <source>
        <strain evidence="1">Expedition CK06-06</strain>
    </source>
</reference>
<sequence length="196" mass="22238">MRQPYLRRDYRLPDAGTHIEDINIKDPIMDFMIKLEATNGGTSNIENSIIDVLDSVQVVDGSDVLWALDSEEILANQFYHYKESQHLGIDETLSVVQGTVFKIPFGIGRMHPEIAFDPTRFANPQLVLEWDLANVRAVGADAFLTNTLDLTIMADVIDQAPMRPTGYLMTKELTEYETTVGEHRVELPNDYAYRTM</sequence>
<dbReference type="EMBL" id="BARU01029309">
    <property type="protein sequence ID" value="GAH65402.1"/>
    <property type="molecule type" value="Genomic_DNA"/>
</dbReference>
<protein>
    <submittedName>
        <fullName evidence="1">Uncharacterized protein</fullName>
    </submittedName>
</protein>
<feature type="non-terminal residue" evidence="1">
    <location>
        <position position="196"/>
    </location>
</feature>
<accession>X1H7M9</accession>
<name>X1H7M9_9ZZZZ</name>